<keyword evidence="2" id="KW-0472">Membrane</keyword>
<reference evidence="3 4" key="1">
    <citation type="submission" date="2016-11" db="EMBL/GenBank/DDBJ databases">
        <authorList>
            <person name="Jaros S."/>
            <person name="Januszkiewicz K."/>
            <person name="Wedrychowicz H."/>
        </authorList>
    </citation>
    <scope>NUCLEOTIDE SEQUENCE [LARGE SCALE GENOMIC DNA]</scope>
    <source>
        <strain evidence="3 4">DSM 19022</strain>
    </source>
</reference>
<dbReference type="AlphaFoldDB" id="A0A1M6DKT5"/>
<dbReference type="EMBL" id="FQZS01000007">
    <property type="protein sequence ID" value="SHI73924.1"/>
    <property type="molecule type" value="Genomic_DNA"/>
</dbReference>
<keyword evidence="2" id="KW-0812">Transmembrane</keyword>
<dbReference type="RefSeq" id="WP_073025295.1">
    <property type="nucleotide sequence ID" value="NZ_FQZS01000007.1"/>
</dbReference>
<dbReference type="Gene3D" id="2.40.420.20">
    <property type="match status" value="1"/>
</dbReference>
<proteinExistence type="predicted"/>
<evidence type="ECO:0000256" key="1">
    <source>
        <dbReference type="SAM" id="Coils"/>
    </source>
</evidence>
<dbReference type="PANTHER" id="PTHR30469:SF15">
    <property type="entry name" value="HLYD FAMILY OF SECRETION PROTEINS"/>
    <property type="match status" value="1"/>
</dbReference>
<evidence type="ECO:0000313" key="3">
    <source>
        <dbReference type="EMBL" id="SHI73924.1"/>
    </source>
</evidence>
<sequence>MNTSEIKKPILDRKKRILDLAKVFFGVIIFLTFFSKSFYSWTLPKVRTETISSGSLAKEITGNGIITAKERIEHYVSVRAQVKDIRVSVGDEVKKGDVIMVIDKGDLEKELERNNIELLELKLQYDRLVSHRDSYLVKDYEKRMKELEDDIYYKEKDYLLYKELYEKGLESRYNYELKEKDYNDVKSKLENLKEELEREMENSSRDIEAAKLDIIKKELDIRDIEEDIKNCIIVAPSDGIVKEINFKKGMMAYDSVPAYVMDNMKSGFEMKVDLNSELCKYISLGDQVEIRIKNQGNKIIDGEIKAISDKQNDYRIKIVTVELEDADLSGGEAGELYLRKKVGSYDVIVPRSAVKKDSQGEFVYVLEEKEGPLGVEYYVLRKSVTIGDSDNNYVGLRSGLLGNETVVVYSNKSLDDGCQVILEK</sequence>
<feature type="coiled-coil region" evidence="1">
    <location>
        <begin position="104"/>
        <end position="227"/>
    </location>
</feature>
<evidence type="ECO:0000313" key="4">
    <source>
        <dbReference type="Proteomes" id="UP000184442"/>
    </source>
</evidence>
<protein>
    <submittedName>
        <fullName evidence="3">Multidrug efflux pump subunit AcrA (Membrane-fusion protein)</fullName>
    </submittedName>
</protein>
<dbReference type="Gene3D" id="2.40.50.100">
    <property type="match status" value="1"/>
</dbReference>
<keyword evidence="4" id="KW-1185">Reference proteome</keyword>
<organism evidence="3 4">
    <name type="scientific">Lutispora thermophila DSM 19022</name>
    <dbReference type="NCBI Taxonomy" id="1122184"/>
    <lineage>
        <taxon>Bacteria</taxon>
        <taxon>Bacillati</taxon>
        <taxon>Bacillota</taxon>
        <taxon>Clostridia</taxon>
        <taxon>Lutisporales</taxon>
        <taxon>Lutisporaceae</taxon>
        <taxon>Lutispora</taxon>
    </lineage>
</organism>
<dbReference type="STRING" id="1122184.SAMN02745176_01165"/>
<dbReference type="Gene3D" id="1.10.287.470">
    <property type="entry name" value="Helix hairpin bin"/>
    <property type="match status" value="1"/>
</dbReference>
<dbReference type="PANTHER" id="PTHR30469">
    <property type="entry name" value="MULTIDRUG RESISTANCE PROTEIN MDTA"/>
    <property type="match status" value="1"/>
</dbReference>
<accession>A0A1M6DKT5</accession>
<keyword evidence="2" id="KW-1133">Transmembrane helix</keyword>
<evidence type="ECO:0000256" key="2">
    <source>
        <dbReference type="SAM" id="Phobius"/>
    </source>
</evidence>
<dbReference type="GO" id="GO:1990281">
    <property type="term" value="C:efflux pump complex"/>
    <property type="evidence" value="ECO:0007669"/>
    <property type="project" value="TreeGrafter"/>
</dbReference>
<feature type="transmembrane region" description="Helical" evidence="2">
    <location>
        <begin position="20"/>
        <end position="41"/>
    </location>
</feature>
<gene>
    <name evidence="3" type="ORF">SAMN02745176_01165</name>
</gene>
<dbReference type="Proteomes" id="UP000184442">
    <property type="component" value="Unassembled WGS sequence"/>
</dbReference>
<dbReference type="GO" id="GO:0015562">
    <property type="term" value="F:efflux transmembrane transporter activity"/>
    <property type="evidence" value="ECO:0007669"/>
    <property type="project" value="TreeGrafter"/>
</dbReference>
<keyword evidence="1" id="KW-0175">Coiled coil</keyword>
<name>A0A1M6DKT5_9FIRM</name>